<accession>A0A4R5V1A6</accession>
<reference evidence="2 3" key="1">
    <citation type="submission" date="2019-03" db="EMBL/GenBank/DDBJ databases">
        <title>Algoriphagus aquimaris sp. nov., isolated form marine sediment in Pohang, Korea.</title>
        <authorList>
            <person name="Kim J."/>
            <person name="Yoon S.-H."/>
            <person name="Lee S.-S."/>
        </authorList>
    </citation>
    <scope>NUCLEOTIDE SEQUENCE [LARGE SCALE GENOMIC DNA]</scope>
    <source>
        <strain evidence="2 3">F21</strain>
    </source>
</reference>
<gene>
    <name evidence="2" type="ORF">E1898_08680</name>
</gene>
<dbReference type="EMBL" id="SMUW01000032">
    <property type="protein sequence ID" value="TDK45560.1"/>
    <property type="molecule type" value="Genomic_DNA"/>
</dbReference>
<evidence type="ECO:0000313" key="2">
    <source>
        <dbReference type="EMBL" id="TDK45560.1"/>
    </source>
</evidence>
<evidence type="ECO:0000259" key="1">
    <source>
        <dbReference type="Pfam" id="PF08878"/>
    </source>
</evidence>
<dbReference type="InterPro" id="IPR014976">
    <property type="entry name" value="AbpA_HamA_C"/>
</dbReference>
<organism evidence="2 3">
    <name type="scientific">Algoriphagus formosus</name>
    <dbReference type="NCBI Taxonomy" id="2007308"/>
    <lineage>
        <taxon>Bacteria</taxon>
        <taxon>Pseudomonadati</taxon>
        <taxon>Bacteroidota</taxon>
        <taxon>Cytophagia</taxon>
        <taxon>Cytophagales</taxon>
        <taxon>Cyclobacteriaceae</taxon>
        <taxon>Algoriphagus</taxon>
    </lineage>
</organism>
<evidence type="ECO:0000313" key="3">
    <source>
        <dbReference type="Proteomes" id="UP000295438"/>
    </source>
</evidence>
<protein>
    <submittedName>
        <fullName evidence="2">DUF1837 domain-containing protein</fullName>
    </submittedName>
</protein>
<keyword evidence="3" id="KW-1185">Reference proteome</keyword>
<sequence length="272" mass="30945">MPWTSEHNIWLTEVENHLTTIDGKSVTLLEFNPDIADGEIMSKWAKHFRNHYCFDNEIDFFRDGTGLSRKDYLLKTKFPTDSRGFGPGIRAGDFGEILIADYLEFVLNHWVPRTRYGNKTIRDESTKGSDLIGFKIIDDSESIQDVLTMLEVKTQFSGKKPGPRLQDAIDDSIKDELRKAESLNAIKQRLFDKGKITESKKIARFQNPIDKPYTESYGAAALFCESIFDNVVITDSSTHTHPKNDKLFLLVVKGSDMMSIVHNLYNLAANEA</sequence>
<comment type="caution">
    <text evidence="2">The sequence shown here is derived from an EMBL/GenBank/DDBJ whole genome shotgun (WGS) entry which is preliminary data.</text>
</comment>
<name>A0A4R5V1A6_9BACT</name>
<dbReference type="AlphaFoldDB" id="A0A4R5V1A6"/>
<dbReference type="RefSeq" id="WP_133390595.1">
    <property type="nucleotide sequence ID" value="NZ_SMUW01000032.1"/>
</dbReference>
<dbReference type="Proteomes" id="UP000295438">
    <property type="component" value="Unassembled WGS sequence"/>
</dbReference>
<proteinExistence type="predicted"/>
<dbReference type="Pfam" id="PF08878">
    <property type="entry name" value="HamA"/>
    <property type="match status" value="1"/>
</dbReference>
<feature type="domain" description="Anti-bacteriophage protein A/HamA C-terminal" evidence="1">
    <location>
        <begin position="10"/>
        <end position="266"/>
    </location>
</feature>